<dbReference type="GO" id="GO:0043190">
    <property type="term" value="C:ATP-binding cassette (ABC) transporter complex"/>
    <property type="evidence" value="ECO:0007669"/>
    <property type="project" value="InterPro"/>
</dbReference>
<evidence type="ECO:0000256" key="1">
    <source>
        <dbReference type="SAM" id="MobiDB-lite"/>
    </source>
</evidence>
<dbReference type="AlphaFoldDB" id="A0A3B0TL16"/>
<feature type="domain" description="ABC-type glycine betaine transport system substrate-binding" evidence="2">
    <location>
        <begin position="30"/>
        <end position="82"/>
    </location>
</feature>
<protein>
    <submittedName>
        <fullName evidence="3">L-proline glycine betaine binding ABC transporter protein ProX (TC 3.A.1.12.1)</fullName>
    </submittedName>
</protein>
<dbReference type="InterPro" id="IPR007210">
    <property type="entry name" value="ABC_Gly_betaine_transp_sub-bd"/>
</dbReference>
<name>A0A3B0TL16_9ZZZZ</name>
<sequence length="244" mass="26022">MKSHLFRFALCLLLWPGGAAIAATDGQCRTVRFSDMGAPDLVIKTAAVAVVLEALGYRPQTQPFSQAETFAALANGEIDVFLGADRRKMNRRMAGLQDRGAADELGVNQRVKSQELGPQKRGPPAAVAAIPATGGTEAGGAGEASGTDRNLNAGDQEAKGIETLARTGFAQTCPNVGKFIRNLTFPPQMTVFIARRMATEYEELFDAAVAWFDVNRDLLDIWLAGVKTTTDGDAVAAVLKEFGF</sequence>
<evidence type="ECO:0000313" key="3">
    <source>
        <dbReference type="EMBL" id="VAW12869.1"/>
    </source>
</evidence>
<feature type="region of interest" description="Disordered" evidence="1">
    <location>
        <begin position="114"/>
        <end position="153"/>
    </location>
</feature>
<dbReference type="Gene3D" id="3.40.190.10">
    <property type="entry name" value="Periplasmic binding protein-like II"/>
    <property type="match status" value="2"/>
</dbReference>
<gene>
    <name evidence="3" type="ORF">MNBD_ALPHA09-365</name>
</gene>
<proteinExistence type="predicted"/>
<dbReference type="SUPFAM" id="SSF53850">
    <property type="entry name" value="Periplasmic binding protein-like II"/>
    <property type="match status" value="2"/>
</dbReference>
<dbReference type="EMBL" id="UOEM01000054">
    <property type="protein sequence ID" value="VAW12869.1"/>
    <property type="molecule type" value="Genomic_DNA"/>
</dbReference>
<reference evidence="3" key="1">
    <citation type="submission" date="2018-06" db="EMBL/GenBank/DDBJ databases">
        <authorList>
            <person name="Zhirakovskaya E."/>
        </authorList>
    </citation>
    <scope>NUCLEOTIDE SEQUENCE</scope>
</reference>
<dbReference type="Pfam" id="PF04069">
    <property type="entry name" value="OpuAC"/>
    <property type="match status" value="1"/>
</dbReference>
<accession>A0A3B0TL16</accession>
<organism evidence="3">
    <name type="scientific">hydrothermal vent metagenome</name>
    <dbReference type="NCBI Taxonomy" id="652676"/>
    <lineage>
        <taxon>unclassified sequences</taxon>
        <taxon>metagenomes</taxon>
        <taxon>ecological metagenomes</taxon>
    </lineage>
</organism>
<dbReference type="GO" id="GO:0022857">
    <property type="term" value="F:transmembrane transporter activity"/>
    <property type="evidence" value="ECO:0007669"/>
    <property type="project" value="InterPro"/>
</dbReference>
<evidence type="ECO:0000259" key="2">
    <source>
        <dbReference type="Pfam" id="PF04069"/>
    </source>
</evidence>